<proteinExistence type="predicted"/>
<evidence type="ECO:0008006" key="4">
    <source>
        <dbReference type="Google" id="ProtNLM"/>
    </source>
</evidence>
<reference evidence="2 3" key="1">
    <citation type="submission" date="2023-01" db="EMBL/GenBank/DDBJ databases">
        <title>Analysis of 21 Apiospora genomes using comparative genomics revels a genus with tremendous synthesis potential of carbohydrate active enzymes and secondary metabolites.</title>
        <authorList>
            <person name="Sorensen T."/>
        </authorList>
    </citation>
    <scope>NUCLEOTIDE SEQUENCE [LARGE SCALE GENOMIC DNA]</scope>
    <source>
        <strain evidence="2 3">CBS 114990</strain>
    </source>
</reference>
<organism evidence="2 3">
    <name type="scientific">Apiospora hydei</name>
    <dbReference type="NCBI Taxonomy" id="1337664"/>
    <lineage>
        <taxon>Eukaryota</taxon>
        <taxon>Fungi</taxon>
        <taxon>Dikarya</taxon>
        <taxon>Ascomycota</taxon>
        <taxon>Pezizomycotina</taxon>
        <taxon>Sordariomycetes</taxon>
        <taxon>Xylariomycetidae</taxon>
        <taxon>Amphisphaeriales</taxon>
        <taxon>Apiosporaceae</taxon>
        <taxon>Apiospora</taxon>
    </lineage>
</organism>
<keyword evidence="1" id="KW-0175">Coiled coil</keyword>
<gene>
    <name evidence="2" type="ORF">PG997_007864</name>
</gene>
<evidence type="ECO:0000256" key="1">
    <source>
        <dbReference type="SAM" id="Coils"/>
    </source>
</evidence>
<accession>A0ABR1WC05</accession>
<dbReference type="RefSeq" id="XP_066667521.1">
    <property type="nucleotide sequence ID" value="XM_066812179.1"/>
</dbReference>
<evidence type="ECO:0000313" key="2">
    <source>
        <dbReference type="EMBL" id="KAK8080046.1"/>
    </source>
</evidence>
<dbReference type="EMBL" id="JAQQWN010000006">
    <property type="protein sequence ID" value="KAK8080046.1"/>
    <property type="molecule type" value="Genomic_DNA"/>
</dbReference>
<keyword evidence="3" id="KW-1185">Reference proteome</keyword>
<dbReference type="Gene3D" id="1.10.510.10">
    <property type="entry name" value="Transferase(Phosphotransferase) domain 1"/>
    <property type="match status" value="1"/>
</dbReference>
<dbReference type="Proteomes" id="UP001433268">
    <property type="component" value="Unassembled WGS sequence"/>
</dbReference>
<comment type="caution">
    <text evidence="2">The sequence shown here is derived from an EMBL/GenBank/DDBJ whole genome shotgun (WGS) entry which is preliminary data.</text>
</comment>
<evidence type="ECO:0000313" key="3">
    <source>
        <dbReference type="Proteomes" id="UP001433268"/>
    </source>
</evidence>
<feature type="coiled-coil region" evidence="1">
    <location>
        <begin position="148"/>
        <end position="182"/>
    </location>
</feature>
<dbReference type="GeneID" id="92045239"/>
<dbReference type="InterPro" id="IPR011009">
    <property type="entry name" value="Kinase-like_dom_sf"/>
</dbReference>
<dbReference type="SUPFAM" id="SSF56112">
    <property type="entry name" value="Protein kinase-like (PK-like)"/>
    <property type="match status" value="1"/>
</dbReference>
<protein>
    <recommendedName>
        <fullName evidence="4">Protein kinase domain-containing protein</fullName>
    </recommendedName>
</protein>
<sequence length="735" mass="82427">MAEVLGALASIVTITECISKASSLVIDYYKAPAQIEHLQKKRIQTFHDAVKALENSSGAQDSFFSQSLSSTFAVIEELDHFVTVELFQNATLSSRARRTAWLRGKSKISRLLQKLEDAQSILRVALDVSQLNSRQHVESTLAVIRQCAASTQETSIMMERRIQNLERQLGSFKESAEHINQTPLSSTTRDSVNSLALSFIGSEPGDTPPPMIVSHRAQLSCLVTNEEGPDSSGEGHGVPDHRGATFAAIASPFELSSSFFPETYTSMAAAPSLISYDFASVHDTSYARISRCSAFYSPSPRKWLRITLLITTSVDSPYWNLVCVNAVDTKWGNEGWVLPKRLNASIEGSLGAFDDLRQDSEISLYLGPPHGSAGTYQSPKLRLETTNASVSIKTSLLEATKMVHHWYCPRYPETDIVKRTLTRRSKQSGSIACIGSKWTIMTQFTACQTDFDVYLYNMQISHYFHNTPGISRLLGLVYNQEDGYLTGYLSEMAPTPFLYLSRPFQAQSTMIPWKRREKKCWQIVCVVTSLHNSGFLVGTMTDPIRSFIGTDSNDDFLCRALFDKRFYYNENTPFLVPPECRSEAIFDSTRRYMPASPSTDLYQLGFMLWRVANGLEVVLSSTLCGLAGCSTSPDKLCREPHADPARLPSLHHDVPEYISEIIEICRSADPASREPAWRLLERFPSTTDRGWIRTKKIIHNLWNLMLGEMPDDTYDSWYTCVGADGKRDQRLLPDL</sequence>
<name>A0ABR1WC05_9PEZI</name>